<dbReference type="AlphaFoldDB" id="A0A147GMV2"/>
<dbReference type="OrthoDB" id="117723at2"/>
<dbReference type="InterPro" id="IPR036388">
    <property type="entry name" value="WH-like_DNA-bd_sf"/>
</dbReference>
<dbReference type="EMBL" id="LDSL01000157">
    <property type="protein sequence ID" value="KTT15036.1"/>
    <property type="molecule type" value="Genomic_DNA"/>
</dbReference>
<dbReference type="SUPFAM" id="SSF46785">
    <property type="entry name" value="Winged helix' DNA-binding domain"/>
    <property type="match status" value="1"/>
</dbReference>
<dbReference type="InterPro" id="IPR036390">
    <property type="entry name" value="WH_DNA-bd_sf"/>
</dbReference>
<proteinExistence type="predicted"/>
<dbReference type="PANTHER" id="PTHR33164">
    <property type="entry name" value="TRANSCRIPTIONAL REGULATOR, MARR FAMILY"/>
    <property type="match status" value="1"/>
</dbReference>
<dbReference type="Gene3D" id="1.10.10.10">
    <property type="entry name" value="Winged helix-like DNA-binding domain superfamily/Winged helix DNA-binding domain"/>
    <property type="match status" value="1"/>
</dbReference>
<sequence>MELEDHIFFLCTQVVYRRDRALQDVLRPYGLLTTEWRTLGTLQSRGPMAMQELAQWTAYERTRLTRMLHGLEERGLVARGGAEHDGRAVVVAISAKGRRLYARAEKAVGALTDDILSACAPAEVDRMRAALQAMRERLIDMQY</sequence>
<evidence type="ECO:0000313" key="2">
    <source>
        <dbReference type="EMBL" id="KTT15036.1"/>
    </source>
</evidence>
<dbReference type="PANTHER" id="PTHR33164:SF43">
    <property type="entry name" value="HTH-TYPE TRANSCRIPTIONAL REPRESSOR YETL"/>
    <property type="match status" value="1"/>
</dbReference>
<dbReference type="PROSITE" id="PS50995">
    <property type="entry name" value="HTH_MARR_2"/>
    <property type="match status" value="1"/>
</dbReference>
<organism evidence="2 3">
    <name type="scientific">Pseudacidovorax intermedius</name>
    <dbReference type="NCBI Taxonomy" id="433924"/>
    <lineage>
        <taxon>Bacteria</taxon>
        <taxon>Pseudomonadati</taxon>
        <taxon>Pseudomonadota</taxon>
        <taxon>Betaproteobacteria</taxon>
        <taxon>Burkholderiales</taxon>
        <taxon>Comamonadaceae</taxon>
        <taxon>Pseudacidovorax</taxon>
    </lineage>
</organism>
<feature type="domain" description="HTH marR-type" evidence="1">
    <location>
        <begin position="4"/>
        <end position="136"/>
    </location>
</feature>
<dbReference type="RefSeq" id="WP_058644032.1">
    <property type="nucleotide sequence ID" value="NZ_LDSL01000157.1"/>
</dbReference>
<keyword evidence="3" id="KW-1185">Reference proteome</keyword>
<name>A0A147GMV2_9BURK</name>
<dbReference type="PRINTS" id="PR00598">
    <property type="entry name" value="HTHMARR"/>
</dbReference>
<accession>A0A147GMV2</accession>
<protein>
    <submittedName>
        <fullName evidence="2">MarR family transcriptional regulator</fullName>
    </submittedName>
</protein>
<comment type="caution">
    <text evidence="2">The sequence shown here is derived from an EMBL/GenBank/DDBJ whole genome shotgun (WGS) entry which is preliminary data.</text>
</comment>
<gene>
    <name evidence="2" type="ORF">NS331_21780</name>
</gene>
<dbReference type="InterPro" id="IPR039422">
    <property type="entry name" value="MarR/SlyA-like"/>
</dbReference>
<dbReference type="Proteomes" id="UP000072741">
    <property type="component" value="Unassembled WGS sequence"/>
</dbReference>
<dbReference type="SMART" id="SM00347">
    <property type="entry name" value="HTH_MARR"/>
    <property type="match status" value="1"/>
</dbReference>
<dbReference type="GO" id="GO:0006950">
    <property type="term" value="P:response to stress"/>
    <property type="evidence" value="ECO:0007669"/>
    <property type="project" value="TreeGrafter"/>
</dbReference>
<evidence type="ECO:0000313" key="3">
    <source>
        <dbReference type="Proteomes" id="UP000072741"/>
    </source>
</evidence>
<dbReference type="GO" id="GO:0003700">
    <property type="term" value="F:DNA-binding transcription factor activity"/>
    <property type="evidence" value="ECO:0007669"/>
    <property type="project" value="InterPro"/>
</dbReference>
<dbReference type="InterPro" id="IPR000835">
    <property type="entry name" value="HTH_MarR-typ"/>
</dbReference>
<reference evidence="2 3" key="1">
    <citation type="journal article" date="2016" name="Front. Microbiol.">
        <title>Genomic Resource of Rice Seed Associated Bacteria.</title>
        <authorList>
            <person name="Midha S."/>
            <person name="Bansal K."/>
            <person name="Sharma S."/>
            <person name="Kumar N."/>
            <person name="Patil P.P."/>
            <person name="Chaudhry V."/>
            <person name="Patil P.B."/>
        </authorList>
    </citation>
    <scope>NUCLEOTIDE SEQUENCE [LARGE SCALE GENOMIC DNA]</scope>
    <source>
        <strain evidence="2 3">NS331</strain>
    </source>
</reference>
<dbReference type="Pfam" id="PF12802">
    <property type="entry name" value="MarR_2"/>
    <property type="match status" value="1"/>
</dbReference>
<evidence type="ECO:0000259" key="1">
    <source>
        <dbReference type="PROSITE" id="PS50995"/>
    </source>
</evidence>